<name>A0A518BMU1_9BACT</name>
<proteinExistence type="predicted"/>
<gene>
    <name evidence="2" type="primary">rluC_2</name>
    <name evidence="2" type="ORF">Pla133_33980</name>
</gene>
<dbReference type="GO" id="GO:0001522">
    <property type="term" value="P:pseudouridine synthesis"/>
    <property type="evidence" value="ECO:0007669"/>
    <property type="project" value="InterPro"/>
</dbReference>
<keyword evidence="2" id="KW-0413">Isomerase</keyword>
<dbReference type="InterPro" id="IPR050188">
    <property type="entry name" value="RluA_PseudoU_synthase"/>
</dbReference>
<dbReference type="AlphaFoldDB" id="A0A518BMU1"/>
<dbReference type="Gene3D" id="3.30.2350.10">
    <property type="entry name" value="Pseudouridine synthase"/>
    <property type="match status" value="1"/>
</dbReference>
<dbReference type="SUPFAM" id="SSF55120">
    <property type="entry name" value="Pseudouridine synthase"/>
    <property type="match status" value="1"/>
</dbReference>
<dbReference type="GO" id="GO:0160141">
    <property type="term" value="F:23S rRNA pseudouridine(955/2504/2580) synthase activity"/>
    <property type="evidence" value="ECO:0007669"/>
    <property type="project" value="UniProtKB-EC"/>
</dbReference>
<dbReference type="Proteomes" id="UP000316921">
    <property type="component" value="Chromosome"/>
</dbReference>
<dbReference type="EC" id="5.4.99.24" evidence="2"/>
<dbReference type="PANTHER" id="PTHR21600">
    <property type="entry name" value="MITOCHONDRIAL RNA PSEUDOURIDINE SYNTHASE"/>
    <property type="match status" value="1"/>
</dbReference>
<sequence length="226" mass="25354">MSELRVLHACNHLLVVDKPACVPTVPDSSGDESLFDSAKAWIAREYHKPGAVFLGVVQRLDRPVSGVICFARTSKAADRLTSQLKSKRMGKTYWALCGPWVAEDEGELRQWLVKNPSNNRVTSFEAPRDDAKEAITRWRVRERRGETTWLELEPITGRPHQLRVAAASLGAPLLGDLKYGATEALPDKSVALHARALVLEHPTLRESMRFEAEPPKIGPWRQFAQR</sequence>
<feature type="domain" description="Pseudouridine synthase RsuA/RluA-like" evidence="1">
    <location>
        <begin position="12"/>
        <end position="167"/>
    </location>
</feature>
<reference evidence="2 3" key="1">
    <citation type="submission" date="2019-02" db="EMBL/GenBank/DDBJ databases">
        <title>Deep-cultivation of Planctomycetes and their phenomic and genomic characterization uncovers novel biology.</title>
        <authorList>
            <person name="Wiegand S."/>
            <person name="Jogler M."/>
            <person name="Boedeker C."/>
            <person name="Pinto D."/>
            <person name="Vollmers J."/>
            <person name="Rivas-Marin E."/>
            <person name="Kohn T."/>
            <person name="Peeters S.H."/>
            <person name="Heuer A."/>
            <person name="Rast P."/>
            <person name="Oberbeckmann S."/>
            <person name="Bunk B."/>
            <person name="Jeske O."/>
            <person name="Meyerdierks A."/>
            <person name="Storesund J.E."/>
            <person name="Kallscheuer N."/>
            <person name="Luecker S."/>
            <person name="Lage O.M."/>
            <person name="Pohl T."/>
            <person name="Merkel B.J."/>
            <person name="Hornburger P."/>
            <person name="Mueller R.-W."/>
            <person name="Bruemmer F."/>
            <person name="Labrenz M."/>
            <person name="Spormann A.M."/>
            <person name="Op den Camp H."/>
            <person name="Overmann J."/>
            <person name="Amann R."/>
            <person name="Jetten M.S.M."/>
            <person name="Mascher T."/>
            <person name="Medema M.H."/>
            <person name="Devos D.P."/>
            <person name="Kaster A.-K."/>
            <person name="Ovreas L."/>
            <person name="Rohde M."/>
            <person name="Galperin M.Y."/>
            <person name="Jogler C."/>
        </authorList>
    </citation>
    <scope>NUCLEOTIDE SEQUENCE [LARGE SCALE GENOMIC DNA]</scope>
    <source>
        <strain evidence="2 3">Pla133</strain>
    </source>
</reference>
<dbReference type="RefSeq" id="WP_419191620.1">
    <property type="nucleotide sequence ID" value="NZ_CP036287.1"/>
</dbReference>
<dbReference type="CDD" id="cd02869">
    <property type="entry name" value="PseudoU_synth_RluA_like"/>
    <property type="match status" value="1"/>
</dbReference>
<accession>A0A518BMU1</accession>
<dbReference type="InterPro" id="IPR020103">
    <property type="entry name" value="PsdUridine_synth_cat_dom_sf"/>
</dbReference>
<dbReference type="KEGG" id="pbap:Pla133_33980"/>
<protein>
    <submittedName>
        <fullName evidence="2">Ribosomal large subunit pseudouridine synthase C</fullName>
        <ecNumber evidence="2">5.4.99.24</ecNumber>
    </submittedName>
</protein>
<evidence type="ECO:0000313" key="2">
    <source>
        <dbReference type="EMBL" id="QDU68302.1"/>
    </source>
</evidence>
<evidence type="ECO:0000259" key="1">
    <source>
        <dbReference type="Pfam" id="PF00849"/>
    </source>
</evidence>
<dbReference type="GO" id="GO:0006396">
    <property type="term" value="P:RNA processing"/>
    <property type="evidence" value="ECO:0007669"/>
    <property type="project" value="UniProtKB-ARBA"/>
</dbReference>
<keyword evidence="3" id="KW-1185">Reference proteome</keyword>
<dbReference type="Pfam" id="PF00849">
    <property type="entry name" value="PseudoU_synth_2"/>
    <property type="match status" value="1"/>
</dbReference>
<dbReference type="EMBL" id="CP036287">
    <property type="protein sequence ID" value="QDU68302.1"/>
    <property type="molecule type" value="Genomic_DNA"/>
</dbReference>
<evidence type="ECO:0000313" key="3">
    <source>
        <dbReference type="Proteomes" id="UP000316921"/>
    </source>
</evidence>
<organism evidence="2 3">
    <name type="scientific">Engelhardtia mirabilis</name>
    <dbReference type="NCBI Taxonomy" id="2528011"/>
    <lineage>
        <taxon>Bacteria</taxon>
        <taxon>Pseudomonadati</taxon>
        <taxon>Planctomycetota</taxon>
        <taxon>Planctomycetia</taxon>
        <taxon>Planctomycetia incertae sedis</taxon>
        <taxon>Engelhardtia</taxon>
    </lineage>
</organism>
<dbReference type="InterPro" id="IPR006145">
    <property type="entry name" value="PsdUridine_synth_RsuA/RluA"/>
</dbReference>
<dbReference type="GO" id="GO:0003723">
    <property type="term" value="F:RNA binding"/>
    <property type="evidence" value="ECO:0007669"/>
    <property type="project" value="InterPro"/>
</dbReference>